<keyword evidence="7" id="KW-0808">Transferase</keyword>
<dbReference type="CDD" id="cd20543">
    <property type="entry name" value="CYCLIN_AtCycD-like_rpt1"/>
    <property type="match status" value="1"/>
</dbReference>
<dbReference type="InterPro" id="IPR039361">
    <property type="entry name" value="Cyclin"/>
</dbReference>
<evidence type="ECO:0000259" key="6">
    <source>
        <dbReference type="SMART" id="SM00385"/>
    </source>
</evidence>
<evidence type="ECO:0000256" key="5">
    <source>
        <dbReference type="RuleBase" id="RU000383"/>
    </source>
</evidence>
<keyword evidence="4" id="KW-0131">Cell cycle</keyword>
<organism evidence="7 8">
    <name type="scientific">Lithospermum erythrorhizon</name>
    <name type="common">Purple gromwell</name>
    <name type="synonym">Lithospermum officinale var. erythrorhizon</name>
    <dbReference type="NCBI Taxonomy" id="34254"/>
    <lineage>
        <taxon>Eukaryota</taxon>
        <taxon>Viridiplantae</taxon>
        <taxon>Streptophyta</taxon>
        <taxon>Embryophyta</taxon>
        <taxon>Tracheophyta</taxon>
        <taxon>Spermatophyta</taxon>
        <taxon>Magnoliopsida</taxon>
        <taxon>eudicotyledons</taxon>
        <taxon>Gunneridae</taxon>
        <taxon>Pentapetalae</taxon>
        <taxon>asterids</taxon>
        <taxon>lamiids</taxon>
        <taxon>Boraginales</taxon>
        <taxon>Boraginaceae</taxon>
        <taxon>Boraginoideae</taxon>
        <taxon>Lithospermeae</taxon>
        <taxon>Lithospermum</taxon>
    </lineage>
</organism>
<comment type="caution">
    <text evidence="7">The sequence shown here is derived from an EMBL/GenBank/DDBJ whole genome shotgun (WGS) entry which is preliminary data.</text>
</comment>
<evidence type="ECO:0000256" key="4">
    <source>
        <dbReference type="ARBA" id="ARBA00023306"/>
    </source>
</evidence>
<keyword evidence="8" id="KW-1185">Reference proteome</keyword>
<evidence type="ECO:0000256" key="3">
    <source>
        <dbReference type="ARBA" id="ARBA00023127"/>
    </source>
</evidence>
<dbReference type="SMART" id="SM00385">
    <property type="entry name" value="CYCLIN"/>
    <property type="match status" value="1"/>
</dbReference>
<dbReference type="FunFam" id="1.10.472.10:FF:000040">
    <property type="entry name" value="D6-type cyclin"/>
    <property type="match status" value="1"/>
</dbReference>
<dbReference type="InterPro" id="IPR036915">
    <property type="entry name" value="Cyclin-like_sf"/>
</dbReference>
<evidence type="ECO:0000313" key="8">
    <source>
        <dbReference type="Proteomes" id="UP001454036"/>
    </source>
</evidence>
<accession>A0AAV3NJG6</accession>
<comment type="similarity">
    <text evidence="1">Belongs to the cyclin family. Cyclin D subfamily.</text>
</comment>
<dbReference type="Gene3D" id="1.10.472.10">
    <property type="entry name" value="Cyclin-like"/>
    <property type="match status" value="2"/>
</dbReference>
<evidence type="ECO:0000313" key="7">
    <source>
        <dbReference type="EMBL" id="GAA0139485.1"/>
    </source>
</evidence>
<dbReference type="Pfam" id="PF02984">
    <property type="entry name" value="Cyclin_C"/>
    <property type="match status" value="1"/>
</dbReference>
<dbReference type="Proteomes" id="UP001454036">
    <property type="component" value="Unassembled WGS sequence"/>
</dbReference>
<feature type="domain" description="Cyclin-like" evidence="6">
    <location>
        <begin position="97"/>
        <end position="185"/>
    </location>
</feature>
<evidence type="ECO:0000256" key="2">
    <source>
        <dbReference type="ARBA" id="ARBA00022618"/>
    </source>
</evidence>
<dbReference type="InterPro" id="IPR006671">
    <property type="entry name" value="Cyclin_N"/>
</dbReference>
<dbReference type="PANTHER" id="PTHR10177">
    <property type="entry name" value="CYCLINS"/>
    <property type="match status" value="1"/>
</dbReference>
<dbReference type="GO" id="GO:0051301">
    <property type="term" value="P:cell division"/>
    <property type="evidence" value="ECO:0007669"/>
    <property type="project" value="UniProtKB-KW"/>
</dbReference>
<evidence type="ECO:0000256" key="1">
    <source>
        <dbReference type="ARBA" id="ARBA00009065"/>
    </source>
</evidence>
<dbReference type="CDD" id="cd20544">
    <property type="entry name" value="CYCLIN_AtCycD-like_rpt2"/>
    <property type="match status" value="1"/>
</dbReference>
<dbReference type="EMBL" id="BAABME010015119">
    <property type="protein sequence ID" value="GAA0139485.1"/>
    <property type="molecule type" value="Genomic_DNA"/>
</dbReference>
<proteinExistence type="inferred from homology"/>
<dbReference type="Pfam" id="PF00134">
    <property type="entry name" value="Cyclin_N"/>
    <property type="match status" value="1"/>
</dbReference>
<keyword evidence="2" id="KW-0132">Cell division</keyword>
<sequence>MADNSIDSKDLKKNVFLDDLGGGVVDPTELVAMWYENGKDWNFMPGILEKLIGLGCLSEEEFEAMIVKEMENLPKDDYLERLKKGDLDVNVRKECLEWIWKAHTHYGFTEQCFALAVNYYDRFMSLYELPRGATWAHQLLAVACLSLAAKMEQVEVPLTVDLQVGKPKAFFDGKTIQRMELMVLNALGWKLHACTPYTFIYHFLIKMVNDQLPLRPLIAKALQIIPSIIKGIEFLDFKPCEIAAAVAWSVLGKKEAIETDKALSCFKQVEKDNVFKCVQMIHDLKLVSLASSSNGVLEAASMSCKADE</sequence>
<keyword evidence="7" id="KW-0418">Kinase</keyword>
<dbReference type="GO" id="GO:0016301">
    <property type="term" value="F:kinase activity"/>
    <property type="evidence" value="ECO:0007669"/>
    <property type="project" value="UniProtKB-KW"/>
</dbReference>
<dbReference type="SUPFAM" id="SSF47954">
    <property type="entry name" value="Cyclin-like"/>
    <property type="match status" value="2"/>
</dbReference>
<keyword evidence="3 5" id="KW-0195">Cyclin</keyword>
<dbReference type="InterPro" id="IPR004367">
    <property type="entry name" value="Cyclin_C-dom"/>
</dbReference>
<dbReference type="AlphaFoldDB" id="A0AAV3NJG6"/>
<dbReference type="FunFam" id="1.10.472.10:FF:000060">
    <property type="entry name" value="D6-type cyclin"/>
    <property type="match status" value="1"/>
</dbReference>
<protein>
    <submittedName>
        <fullName evidence="7">Kinase activator</fullName>
    </submittedName>
</protein>
<reference evidence="7 8" key="1">
    <citation type="submission" date="2024-01" db="EMBL/GenBank/DDBJ databases">
        <title>The complete chloroplast genome sequence of Lithospermum erythrorhizon: insights into the phylogenetic relationship among Boraginaceae species and the maternal lineages of purple gromwells.</title>
        <authorList>
            <person name="Okada T."/>
            <person name="Watanabe K."/>
        </authorList>
    </citation>
    <scope>NUCLEOTIDE SEQUENCE [LARGE SCALE GENOMIC DNA]</scope>
</reference>
<gene>
    <name evidence="7" type="ORF">LIER_35096</name>
</gene>
<dbReference type="InterPro" id="IPR013763">
    <property type="entry name" value="Cyclin-like_dom"/>
</dbReference>
<name>A0AAV3NJG6_LITER</name>